<evidence type="ECO:0000256" key="2">
    <source>
        <dbReference type="SAM" id="Phobius"/>
    </source>
</evidence>
<dbReference type="PANTHER" id="PTHR10098:SF108">
    <property type="entry name" value="TETRATRICOPEPTIDE REPEAT PROTEIN 28"/>
    <property type="match status" value="1"/>
</dbReference>
<dbReference type="InterPro" id="IPR011990">
    <property type="entry name" value="TPR-like_helical_dom_sf"/>
</dbReference>
<comment type="caution">
    <text evidence="4">The sequence shown here is derived from an EMBL/GenBank/DDBJ whole genome shotgun (WGS) entry which is preliminary data.</text>
</comment>
<evidence type="ECO:0000256" key="1">
    <source>
        <dbReference type="PROSITE-ProRule" id="PRU00339"/>
    </source>
</evidence>
<dbReference type="InterPro" id="IPR024983">
    <property type="entry name" value="CHAT_dom"/>
</dbReference>
<dbReference type="PANTHER" id="PTHR10098">
    <property type="entry name" value="RAPSYN-RELATED"/>
    <property type="match status" value="1"/>
</dbReference>
<keyword evidence="2" id="KW-1133">Transmembrane helix</keyword>
<organism evidence="4 5">
    <name type="scientific">Cyclobacterium jeungdonense</name>
    <dbReference type="NCBI Taxonomy" id="708087"/>
    <lineage>
        <taxon>Bacteria</taxon>
        <taxon>Pseudomonadati</taxon>
        <taxon>Bacteroidota</taxon>
        <taxon>Cytophagia</taxon>
        <taxon>Cytophagales</taxon>
        <taxon>Cyclobacteriaceae</taxon>
        <taxon>Cyclobacterium</taxon>
    </lineage>
</organism>
<dbReference type="EMBL" id="JAUFQS010000026">
    <property type="protein sequence ID" value="MDN3689373.1"/>
    <property type="molecule type" value="Genomic_DNA"/>
</dbReference>
<name>A0ABT8CC34_9BACT</name>
<evidence type="ECO:0000259" key="3">
    <source>
        <dbReference type="Pfam" id="PF12770"/>
    </source>
</evidence>
<dbReference type="Proteomes" id="UP001236663">
    <property type="component" value="Unassembled WGS sequence"/>
</dbReference>
<dbReference type="InterPro" id="IPR019734">
    <property type="entry name" value="TPR_rpt"/>
</dbReference>
<feature type="transmembrane region" description="Helical" evidence="2">
    <location>
        <begin position="893"/>
        <end position="910"/>
    </location>
</feature>
<keyword evidence="2" id="KW-0812">Transmembrane</keyword>
<gene>
    <name evidence="4" type="ORF">QWZ15_16180</name>
</gene>
<proteinExistence type="predicted"/>
<dbReference type="Pfam" id="PF12770">
    <property type="entry name" value="CHAT"/>
    <property type="match status" value="1"/>
</dbReference>
<accession>A0ABT8CC34</accession>
<dbReference type="Gene3D" id="1.25.40.10">
    <property type="entry name" value="Tetratricopeptide repeat domain"/>
    <property type="match status" value="2"/>
</dbReference>
<feature type="domain" description="CHAT" evidence="3">
    <location>
        <begin position="609"/>
        <end position="880"/>
    </location>
</feature>
<evidence type="ECO:0000313" key="5">
    <source>
        <dbReference type="Proteomes" id="UP001236663"/>
    </source>
</evidence>
<dbReference type="SUPFAM" id="SSF48452">
    <property type="entry name" value="TPR-like"/>
    <property type="match status" value="2"/>
</dbReference>
<feature type="repeat" description="TPR" evidence="1">
    <location>
        <begin position="139"/>
        <end position="172"/>
    </location>
</feature>
<evidence type="ECO:0000313" key="4">
    <source>
        <dbReference type="EMBL" id="MDN3689373.1"/>
    </source>
</evidence>
<protein>
    <submittedName>
        <fullName evidence="4">CHAT domain-containing protein</fullName>
    </submittedName>
</protein>
<keyword evidence="5" id="KW-1185">Reference proteome</keyword>
<keyword evidence="2" id="KW-0472">Membrane</keyword>
<dbReference type="RefSeq" id="WP_163386268.1">
    <property type="nucleotide sequence ID" value="NZ_JAUFQS010000026.1"/>
</dbReference>
<keyword evidence="1" id="KW-0802">TPR repeat</keyword>
<dbReference type="SMART" id="SM00028">
    <property type="entry name" value="TPR"/>
    <property type="match status" value="4"/>
</dbReference>
<dbReference type="PROSITE" id="PS50005">
    <property type="entry name" value="TPR"/>
    <property type="match status" value="2"/>
</dbReference>
<sequence>MPFLANGQGELWLKKYQTARNYFNAENPTAVSDSIAKALFTEIVESEPNPLIPDTIFADAYEKLGILYLIQNQPGQSILLLQSGVRFTKEKALPDTLLFASYLYLGESFFLQNQVDSSLHFLDLAEKSLMGKQDQTDTGRLYNSLGVIYYESGNFSQAVNYFSKAKSILLNKSAPEQPAENQYALMSLLSNEAAAWTNLKEFDKASALFAEALNLDVETPEIEKKLTSLYVKKEEPDTALIYLQRAWNDSDTDNRLYQNLLAEIFLLKGQPDRVTGLFDSLQEATSAAPTGEEPTTYNFRGGKSYQLLGKAWLEKGEYKKALDSFHKSLLYFDESFTQADTFQNPTPGNVNWGMTDLFETLVLKAKSARLLAKETNDVRFYDLTFETFQVAFDLVFYMNNLYDNQEARLFLGEAIRAGYESAVLAALERYEQTNQPAHLIQGFLWAEESKASALELAKNEARIKEKAGIPEELLQEEKALKFQLTRANRRLMENYAPEKAEELETAVRDNKLALSRLYASYNGFDTYFIKKLEAERIEFSSLQTLVNSGNLAILSYFMAEEDVFCFTLSPGGLKLAPPQKENVVRETIQALQANLLESGGKNRNKLEKQASAAYDQLIAAAYPHLKKYRSWVVLPDQLLVHLPFEMLIDADGKFLVENHALTYQYSGKLLQLDSNPVRSTGQAMGFAPFTADSNSEDTGSFNLLPYSELEMEALGGKVFTGNSATKTAFLNHSEDASLIHLATHAVTAQDATANAYIVFSPSEPDHLLRDEELYQLALTNTSLVFLSACETHTGKVMKSEGLISLSRGFSYAGCSNVVSSIWKANDKATSYLSRDFYRWIAKGYGYDVALQRAKIGLMEDPEMAQYRHPYFWANLVFIGNPTSKSTFFSSRSLFWFLFIALTSIAGWFFWTKKGKPKLSL</sequence>
<feature type="repeat" description="TPR" evidence="1">
    <location>
        <begin position="302"/>
        <end position="335"/>
    </location>
</feature>
<reference evidence="5" key="1">
    <citation type="journal article" date="2019" name="Int. J. Syst. Evol. Microbiol.">
        <title>The Global Catalogue of Microorganisms (GCM) 10K type strain sequencing project: providing services to taxonomists for standard genome sequencing and annotation.</title>
        <authorList>
            <consortium name="The Broad Institute Genomics Platform"/>
            <consortium name="The Broad Institute Genome Sequencing Center for Infectious Disease"/>
            <person name="Wu L."/>
            <person name="Ma J."/>
        </authorList>
    </citation>
    <scope>NUCLEOTIDE SEQUENCE [LARGE SCALE GENOMIC DNA]</scope>
    <source>
        <strain evidence="5">CECT 7706</strain>
    </source>
</reference>